<evidence type="ECO:0000256" key="2">
    <source>
        <dbReference type="ARBA" id="ARBA00022525"/>
    </source>
</evidence>
<evidence type="ECO:0000313" key="9">
    <source>
        <dbReference type="Ensembl" id="ENSOTSP00005016465.2"/>
    </source>
</evidence>
<dbReference type="Pfam" id="PF02199">
    <property type="entry name" value="SapA"/>
    <property type="match status" value="1"/>
</dbReference>
<evidence type="ECO:0000256" key="5">
    <source>
        <dbReference type="ARBA" id="ARBA00023157"/>
    </source>
</evidence>
<dbReference type="Pfam" id="PF03489">
    <property type="entry name" value="SapB_2"/>
    <property type="match status" value="1"/>
</dbReference>
<keyword evidence="6" id="KW-0325">Glycoprotein</keyword>
<dbReference type="InterPro" id="IPR008373">
    <property type="entry name" value="Saposin"/>
</dbReference>
<dbReference type="InterPro" id="IPR011001">
    <property type="entry name" value="Saposin-like"/>
</dbReference>
<dbReference type="Ensembl" id="ENSOTST00005017939.2">
    <property type="protein sequence ID" value="ENSOTSP00005016465.2"/>
    <property type="gene ID" value="ENSOTSG00005061675.1"/>
</dbReference>
<sequence length="399" mass="44238">MAFLQSIVLIFMASFCIGETMVIGEPTRPKLGITQLSSTTDICSDCSQIIELFTDMISNTDTQELIHNTLDALCLRLPIVEAQNHCMSQVHMYLPQALQYLTGILKPGETCMVLGLCAVRSERKAPEPLPPTFNDIDLSNAVLDSGTSPEVQISPQCTFCVYLMKKLESMLPTEKTEDAIVKLMGEVCGLLPASYKDQCEDFINKYGKEIVDFLLSSAAPHSICALLHLCLFQETPSMEMPLPSDCDSCRTLAVLSRLHLGLNATEPQTSSFLQSVCLQHPNAIPKCEMFTKLYGPRLQKVLGSQMDAPDTCERADMCVAVKEQHLLGKNQCTWGPSYICRDLKTAQGCGWGCGKVKGQEEEGGLRHLLLVLLLQKQSHLLFWWLERERSDNKPLAKSG</sequence>
<dbReference type="InterPro" id="IPR008139">
    <property type="entry name" value="SaposinB_dom"/>
</dbReference>
<protein>
    <recommendedName>
        <fullName evidence="8">Saposin B-type domain-containing protein</fullName>
    </recommendedName>
</protein>
<name>A0A8C8CSD3_ONCTS</name>
<keyword evidence="5" id="KW-1015">Disulfide bond</keyword>
<dbReference type="InterPro" id="IPR007856">
    <property type="entry name" value="SapB_1"/>
</dbReference>
<keyword evidence="4" id="KW-0677">Repeat</keyword>
<dbReference type="SUPFAM" id="SSF47862">
    <property type="entry name" value="Saposin"/>
    <property type="match status" value="3"/>
</dbReference>
<reference evidence="9" key="1">
    <citation type="submission" date="2025-08" db="UniProtKB">
        <authorList>
            <consortium name="Ensembl"/>
        </authorList>
    </citation>
    <scope>IDENTIFICATION</scope>
</reference>
<reference evidence="9" key="2">
    <citation type="submission" date="2025-09" db="UniProtKB">
        <authorList>
            <consortium name="Ensembl"/>
        </authorList>
    </citation>
    <scope>IDENTIFICATION</scope>
</reference>
<dbReference type="InterPro" id="IPR008138">
    <property type="entry name" value="SapB_2"/>
</dbReference>
<proteinExistence type="predicted"/>
<dbReference type="InterPro" id="IPR003119">
    <property type="entry name" value="SAP_A"/>
</dbReference>
<feature type="domain" description="Saposin B-type" evidence="8">
    <location>
        <begin position="39"/>
        <end position="121"/>
    </location>
</feature>
<dbReference type="PROSITE" id="PS50015">
    <property type="entry name" value="SAP_B"/>
    <property type="match status" value="3"/>
</dbReference>
<dbReference type="Gene3D" id="1.10.225.10">
    <property type="entry name" value="Saposin-like"/>
    <property type="match status" value="3"/>
</dbReference>
<dbReference type="GO" id="GO:0005764">
    <property type="term" value="C:lysosome"/>
    <property type="evidence" value="ECO:0007669"/>
    <property type="project" value="InterPro"/>
</dbReference>
<evidence type="ECO:0000256" key="3">
    <source>
        <dbReference type="ARBA" id="ARBA00022729"/>
    </source>
</evidence>
<dbReference type="GO" id="GO:0005576">
    <property type="term" value="C:extracellular region"/>
    <property type="evidence" value="ECO:0007669"/>
    <property type="project" value="UniProtKB-SubCell"/>
</dbReference>
<accession>A0A8C8CSD3</accession>
<evidence type="ECO:0000256" key="7">
    <source>
        <dbReference type="SAM" id="SignalP"/>
    </source>
</evidence>
<evidence type="ECO:0000313" key="10">
    <source>
        <dbReference type="Proteomes" id="UP000694402"/>
    </source>
</evidence>
<dbReference type="GO" id="GO:0006665">
    <property type="term" value="P:sphingolipid metabolic process"/>
    <property type="evidence" value="ECO:0007669"/>
    <property type="project" value="InterPro"/>
</dbReference>
<dbReference type="SMART" id="SM00162">
    <property type="entry name" value="SAPA"/>
    <property type="match status" value="1"/>
</dbReference>
<evidence type="ECO:0000259" key="8">
    <source>
        <dbReference type="PROSITE" id="PS50015"/>
    </source>
</evidence>
<feature type="chain" id="PRO_5044255010" description="Saposin B-type domain-containing protein" evidence="7">
    <location>
        <begin position="19"/>
        <end position="399"/>
    </location>
</feature>
<dbReference type="Pfam" id="PF05184">
    <property type="entry name" value="SapB_1"/>
    <property type="match status" value="1"/>
</dbReference>
<keyword evidence="2" id="KW-0964">Secreted</keyword>
<dbReference type="PRINTS" id="PR01797">
    <property type="entry name" value="SAPOSIN"/>
</dbReference>
<evidence type="ECO:0000256" key="4">
    <source>
        <dbReference type="ARBA" id="ARBA00022737"/>
    </source>
</evidence>
<evidence type="ECO:0000256" key="1">
    <source>
        <dbReference type="ARBA" id="ARBA00004613"/>
    </source>
</evidence>
<feature type="domain" description="Saposin B-type" evidence="8">
    <location>
        <begin position="242"/>
        <end position="322"/>
    </location>
</feature>
<organism evidence="9 10">
    <name type="scientific">Oncorhynchus tshawytscha</name>
    <name type="common">Chinook salmon</name>
    <name type="synonym">Salmo tshawytscha</name>
    <dbReference type="NCBI Taxonomy" id="74940"/>
    <lineage>
        <taxon>Eukaryota</taxon>
        <taxon>Metazoa</taxon>
        <taxon>Chordata</taxon>
        <taxon>Craniata</taxon>
        <taxon>Vertebrata</taxon>
        <taxon>Euteleostomi</taxon>
        <taxon>Actinopterygii</taxon>
        <taxon>Neopterygii</taxon>
        <taxon>Teleostei</taxon>
        <taxon>Protacanthopterygii</taxon>
        <taxon>Salmoniformes</taxon>
        <taxon>Salmonidae</taxon>
        <taxon>Salmoninae</taxon>
        <taxon>Oncorhynchus</taxon>
    </lineage>
</organism>
<comment type="subcellular location">
    <subcellularLocation>
        <location evidence="1">Secreted</location>
    </subcellularLocation>
</comment>
<dbReference type="SMART" id="SM00741">
    <property type="entry name" value="SapB"/>
    <property type="match status" value="3"/>
</dbReference>
<dbReference type="PANTHER" id="PTHR11480">
    <property type="entry name" value="SAPOSIN-RELATED"/>
    <property type="match status" value="1"/>
</dbReference>
<evidence type="ECO:0000256" key="6">
    <source>
        <dbReference type="ARBA" id="ARBA00023180"/>
    </source>
</evidence>
<gene>
    <name evidence="9" type="primary">LOC112245928</name>
</gene>
<keyword evidence="3 7" id="KW-0732">Signal</keyword>
<dbReference type="AlphaFoldDB" id="A0A8C8CSD3"/>
<dbReference type="Proteomes" id="UP000694402">
    <property type="component" value="Unassembled WGS sequence"/>
</dbReference>
<dbReference type="GeneTree" id="ENSGT00940000164890"/>
<dbReference type="InterPro" id="IPR051428">
    <property type="entry name" value="Sphingo_Act-Surfact_Prot"/>
</dbReference>
<keyword evidence="10" id="KW-1185">Reference proteome</keyword>
<feature type="signal peptide" evidence="7">
    <location>
        <begin position="1"/>
        <end position="18"/>
    </location>
</feature>
<dbReference type="GO" id="GO:0016020">
    <property type="term" value="C:membrane"/>
    <property type="evidence" value="ECO:0007669"/>
    <property type="project" value="GOC"/>
</dbReference>
<feature type="domain" description="Saposin B-type" evidence="8">
    <location>
        <begin position="153"/>
        <end position="234"/>
    </location>
</feature>
<dbReference type="PANTHER" id="PTHR11480:SF99">
    <property type="entry name" value="SURFACTANT PROTEIN BB"/>
    <property type="match status" value="1"/>
</dbReference>